<organism evidence="2">
    <name type="scientific">Notodromas monacha</name>
    <dbReference type="NCBI Taxonomy" id="399045"/>
    <lineage>
        <taxon>Eukaryota</taxon>
        <taxon>Metazoa</taxon>
        <taxon>Ecdysozoa</taxon>
        <taxon>Arthropoda</taxon>
        <taxon>Crustacea</taxon>
        <taxon>Oligostraca</taxon>
        <taxon>Ostracoda</taxon>
        <taxon>Podocopa</taxon>
        <taxon>Podocopida</taxon>
        <taxon>Cypridocopina</taxon>
        <taxon>Cypridoidea</taxon>
        <taxon>Cyprididae</taxon>
        <taxon>Notodromas</taxon>
    </lineage>
</organism>
<name>A0A7R9BT25_9CRUS</name>
<dbReference type="PANTHER" id="PTHR46520:SF1">
    <property type="entry name" value="SERINE BETA-LACTAMASE-LIKE PROTEIN LACTB, MITOCHONDRIAL"/>
    <property type="match status" value="1"/>
</dbReference>
<dbReference type="InterPro" id="IPR052794">
    <property type="entry name" value="Mito_Ser_Protease_LACTB"/>
</dbReference>
<dbReference type="GO" id="GO:0019216">
    <property type="term" value="P:regulation of lipid metabolic process"/>
    <property type="evidence" value="ECO:0007669"/>
    <property type="project" value="TreeGrafter"/>
</dbReference>
<evidence type="ECO:0000313" key="2">
    <source>
        <dbReference type="EMBL" id="CAD7281079.1"/>
    </source>
</evidence>
<sequence length="578" mass="63664">MASLRNFFRIRWRFHVVESSKSRFFGTNRVFRGAKCRSRGEALAGTGGLTLAVLWYYFRRTDSKESEWSFSSSLEAKCEAAAVTQGKDSSGALFNGGHFTVTEDFNQIRIPITTAITHARELCSRRKDETGAPGMTIAVSVDGEVVYTEGFGYADVEQRVKCVPDTVMRIASISKSMTMAMAAKLMEEGKLDLDKPVQDYVKYFPEKSIDGEKVVITTRHLVSHLGGIRHYEKKKFDESNEETSGNKRSVGTNTKVADEFQLPEYYLKENFKSVEQSVKLFKDDELMHKPGEKFLYTTHGWTLVSAVIEAAAGKPFAKLAEEYFHLWGMRRTFLDENAPIIYGRSRQAFFCSLFSFVFSGNYVKDSHGVIKNAPYVDNSYKWAGGGFLSSAGDLVKFGNSMLYCYQTPDQLFGKITSQWPEGISEAVDSEVVVGASRTDKGQLGQGRLLRHGNTGGAIGASSVLLILPDYDVPDLKTGSNKVEFERAPRGVVVAILVNTQNVGLNGIANEIARVFYLDAVLTLALEFAFPEAIGLENELGDLDAVLTLALEFAFPEAIGLENELGGGGINSNVASTPG</sequence>
<dbReference type="EMBL" id="OA884642">
    <property type="protein sequence ID" value="CAD7281079.1"/>
    <property type="molecule type" value="Genomic_DNA"/>
</dbReference>
<dbReference type="InterPro" id="IPR001466">
    <property type="entry name" value="Beta-lactam-related"/>
</dbReference>
<accession>A0A7R9BT25</accession>
<proteinExistence type="predicted"/>
<feature type="domain" description="Beta-lactamase-related" evidence="1">
    <location>
        <begin position="124"/>
        <end position="501"/>
    </location>
</feature>
<reference evidence="2" key="1">
    <citation type="submission" date="2020-11" db="EMBL/GenBank/DDBJ databases">
        <authorList>
            <person name="Tran Van P."/>
        </authorList>
    </citation>
    <scope>NUCLEOTIDE SEQUENCE</scope>
</reference>
<dbReference type="Proteomes" id="UP000678499">
    <property type="component" value="Unassembled WGS sequence"/>
</dbReference>
<keyword evidence="3" id="KW-1185">Reference proteome</keyword>
<evidence type="ECO:0000259" key="1">
    <source>
        <dbReference type="Pfam" id="PF00144"/>
    </source>
</evidence>
<protein>
    <recommendedName>
        <fullName evidence="1">Beta-lactamase-related domain-containing protein</fullName>
    </recommendedName>
</protein>
<dbReference type="GO" id="GO:0006508">
    <property type="term" value="P:proteolysis"/>
    <property type="evidence" value="ECO:0007669"/>
    <property type="project" value="TreeGrafter"/>
</dbReference>
<evidence type="ECO:0000313" key="3">
    <source>
        <dbReference type="Proteomes" id="UP000678499"/>
    </source>
</evidence>
<dbReference type="InterPro" id="IPR012338">
    <property type="entry name" value="Beta-lactam/transpept-like"/>
</dbReference>
<dbReference type="Pfam" id="PF00144">
    <property type="entry name" value="Beta-lactamase"/>
    <property type="match status" value="1"/>
</dbReference>
<dbReference type="GO" id="GO:0008233">
    <property type="term" value="F:peptidase activity"/>
    <property type="evidence" value="ECO:0007669"/>
    <property type="project" value="TreeGrafter"/>
</dbReference>
<dbReference type="PANTHER" id="PTHR46520">
    <property type="entry name" value="SERINE BETA-LACTAMASE-LIKE PROTEIN LACTB, MITOCHONDRIAL"/>
    <property type="match status" value="1"/>
</dbReference>
<dbReference type="EMBL" id="CAJPEX010002605">
    <property type="protein sequence ID" value="CAG0921231.1"/>
    <property type="molecule type" value="Genomic_DNA"/>
</dbReference>
<dbReference type="AlphaFoldDB" id="A0A7R9BT25"/>
<gene>
    <name evidence="2" type="ORF">NMOB1V02_LOCUS8732</name>
</gene>
<dbReference type="GO" id="GO:0005739">
    <property type="term" value="C:mitochondrion"/>
    <property type="evidence" value="ECO:0007669"/>
    <property type="project" value="TreeGrafter"/>
</dbReference>
<dbReference type="Gene3D" id="3.40.710.10">
    <property type="entry name" value="DD-peptidase/beta-lactamase superfamily"/>
    <property type="match status" value="1"/>
</dbReference>
<dbReference type="SUPFAM" id="SSF56601">
    <property type="entry name" value="beta-lactamase/transpeptidase-like"/>
    <property type="match status" value="1"/>
</dbReference>
<dbReference type="OrthoDB" id="5946976at2759"/>